<dbReference type="Proteomes" id="UP000597877">
    <property type="component" value="Unassembled WGS sequence"/>
</dbReference>
<proteinExistence type="predicted"/>
<keyword evidence="1" id="KW-1133">Transmembrane helix</keyword>
<gene>
    <name evidence="2" type="ORF">H8S00_05750</name>
</gene>
<dbReference type="InterPro" id="IPR019206">
    <property type="entry name" value="DUF2085_TM"/>
</dbReference>
<feature type="transmembrane region" description="Helical" evidence="1">
    <location>
        <begin position="32"/>
        <end position="52"/>
    </location>
</feature>
<dbReference type="Pfam" id="PF09858">
    <property type="entry name" value="DUF2085"/>
    <property type="match status" value="1"/>
</dbReference>
<dbReference type="RefSeq" id="WP_118588522.1">
    <property type="nucleotide sequence ID" value="NZ_JACOOZ010000003.1"/>
</dbReference>
<dbReference type="EMBL" id="JACOOZ010000003">
    <property type="protein sequence ID" value="MBC5667487.1"/>
    <property type="molecule type" value="Genomic_DNA"/>
</dbReference>
<name>A0ABR7F1J6_9FIRM</name>
<evidence type="ECO:0000313" key="3">
    <source>
        <dbReference type="Proteomes" id="UP000597877"/>
    </source>
</evidence>
<comment type="caution">
    <text evidence="2">The sequence shown here is derived from an EMBL/GenBank/DDBJ whole genome shotgun (WGS) entry which is preliminary data.</text>
</comment>
<sequence length="125" mass="14572">MKRWLCKWLPIIFGCHQRPERSFFFHGKQFPICARCTGELIGIIVTPIGYFFLKNLPIWVFFVLLIPLVTDGLIQAKTKYESNNTKRLITGILFGIGLMMLFMISTAYCFNIGVDIGRKWRYSQL</sequence>
<reference evidence="2 3" key="1">
    <citation type="submission" date="2020-08" db="EMBL/GenBank/DDBJ databases">
        <title>Genome public.</title>
        <authorList>
            <person name="Liu C."/>
            <person name="Sun Q."/>
        </authorList>
    </citation>
    <scope>NUCLEOTIDE SEQUENCE [LARGE SCALE GENOMIC DNA]</scope>
    <source>
        <strain evidence="2 3">BX4</strain>
    </source>
</reference>
<accession>A0ABR7F1J6</accession>
<keyword evidence="3" id="KW-1185">Reference proteome</keyword>
<keyword evidence="1" id="KW-0812">Transmembrane</keyword>
<evidence type="ECO:0000313" key="2">
    <source>
        <dbReference type="EMBL" id="MBC5667487.1"/>
    </source>
</evidence>
<keyword evidence="1" id="KW-0472">Membrane</keyword>
<feature type="transmembrane region" description="Helical" evidence="1">
    <location>
        <begin position="88"/>
        <end position="114"/>
    </location>
</feature>
<organism evidence="2 3">
    <name type="scientific">Eubacterium segne</name>
    <dbReference type="NCBI Taxonomy" id="2763045"/>
    <lineage>
        <taxon>Bacteria</taxon>
        <taxon>Bacillati</taxon>
        <taxon>Bacillota</taxon>
        <taxon>Clostridia</taxon>
        <taxon>Eubacteriales</taxon>
        <taxon>Eubacteriaceae</taxon>
        <taxon>Eubacterium</taxon>
    </lineage>
</organism>
<feature type="transmembrane region" description="Helical" evidence="1">
    <location>
        <begin position="58"/>
        <end position="76"/>
    </location>
</feature>
<evidence type="ECO:0000256" key="1">
    <source>
        <dbReference type="SAM" id="Phobius"/>
    </source>
</evidence>
<protein>
    <submittedName>
        <fullName evidence="2">DUF2085 domain-containing protein</fullName>
    </submittedName>
</protein>